<reference evidence="11" key="2">
    <citation type="journal article" date="2018" name="Nat. Commun.">
        <title>Extreme sensitivity to ultraviolet light in the fungal pathogen causing white-nose syndrome of bats.</title>
        <authorList>
            <person name="Palmer J.M."/>
            <person name="Drees K.P."/>
            <person name="Foster J.T."/>
            <person name="Lindner D.L."/>
        </authorList>
    </citation>
    <scope>NUCLEOTIDE SEQUENCE [LARGE SCALE GENOMIC DNA]</scope>
    <source>
        <strain evidence="11">UAMH 10579</strain>
    </source>
</reference>
<evidence type="ECO:0000313" key="11">
    <source>
        <dbReference type="Proteomes" id="UP000091956"/>
    </source>
</evidence>
<feature type="transmembrane region" description="Helical" evidence="8">
    <location>
        <begin position="331"/>
        <end position="348"/>
    </location>
</feature>
<feature type="transmembrane region" description="Helical" evidence="8">
    <location>
        <begin position="37"/>
        <end position="58"/>
    </location>
</feature>
<dbReference type="PANTHER" id="PTHR48022:SF31">
    <property type="entry name" value="HEXOSE TRANSPORTER"/>
    <property type="match status" value="1"/>
</dbReference>
<dbReference type="FunFam" id="1.20.1250.20:FF:000117">
    <property type="entry name" value="MFS hexose transporter"/>
    <property type="match status" value="1"/>
</dbReference>
<evidence type="ECO:0000259" key="9">
    <source>
        <dbReference type="PROSITE" id="PS50850"/>
    </source>
</evidence>
<feature type="transmembrane region" description="Helical" evidence="8">
    <location>
        <begin position="386"/>
        <end position="414"/>
    </location>
</feature>
<dbReference type="EMBL" id="KV460213">
    <property type="protein sequence ID" value="OBT99187.1"/>
    <property type="molecule type" value="Genomic_DNA"/>
</dbReference>
<comment type="similarity">
    <text evidence="2 7">Belongs to the major facilitator superfamily. Sugar transporter (TC 2.A.1.1) family.</text>
</comment>
<dbReference type="PANTHER" id="PTHR48022">
    <property type="entry name" value="PLASTIDIC GLUCOSE TRANSPORTER 4"/>
    <property type="match status" value="1"/>
</dbReference>
<dbReference type="InterPro" id="IPR050360">
    <property type="entry name" value="MFS_Sugar_Transporters"/>
</dbReference>
<gene>
    <name evidence="10" type="ORF">VE01_02642</name>
</gene>
<reference evidence="10 11" key="1">
    <citation type="submission" date="2016-03" db="EMBL/GenBank/DDBJ databases">
        <title>Comparative genomics of Pseudogymnoascus destructans, the fungus causing white-nose syndrome of bats.</title>
        <authorList>
            <person name="Palmer J.M."/>
            <person name="Drees K.P."/>
            <person name="Foster J.T."/>
            <person name="Lindner D.L."/>
        </authorList>
    </citation>
    <scope>NUCLEOTIDE SEQUENCE [LARGE SCALE GENOMIC DNA]</scope>
    <source>
        <strain evidence="10 11">UAMH 10579</strain>
    </source>
</reference>
<dbReference type="SUPFAM" id="SSF103473">
    <property type="entry name" value="MFS general substrate transporter"/>
    <property type="match status" value="1"/>
</dbReference>
<feature type="transmembrane region" description="Helical" evidence="8">
    <location>
        <begin position="289"/>
        <end position="311"/>
    </location>
</feature>
<dbReference type="GeneID" id="28836028"/>
<feature type="transmembrane region" description="Helical" evidence="8">
    <location>
        <begin position="459"/>
        <end position="480"/>
    </location>
</feature>
<dbReference type="OrthoDB" id="6133115at2759"/>
<feature type="transmembrane region" description="Helical" evidence="8">
    <location>
        <begin position="135"/>
        <end position="155"/>
    </location>
</feature>
<dbReference type="InterPro" id="IPR005828">
    <property type="entry name" value="MFS_sugar_transport-like"/>
</dbReference>
<evidence type="ECO:0000256" key="1">
    <source>
        <dbReference type="ARBA" id="ARBA00004141"/>
    </source>
</evidence>
<evidence type="ECO:0000256" key="8">
    <source>
        <dbReference type="SAM" id="Phobius"/>
    </source>
</evidence>
<comment type="subcellular location">
    <subcellularLocation>
        <location evidence="1">Membrane</location>
        <topology evidence="1">Multi-pass membrane protein</topology>
    </subcellularLocation>
</comment>
<sequence length="531" mass="59195">MSSHFKRPNQANVVEAQEAAPELPPVSWTKSPNMRKLYFYCIILCVCSATTGYDGSLMNTSQILSSWQDTMGHPSKDTLGRLSAMYSIGSIVSLPVVPWLSDNFGRKTPITVGCIIMVIAAAIQASAMSRPQYEGARFFMGFGNSLAQLSCPMLITEIAHPQHRARITTIYNCLWNLGALICGWLAFGTQHINSTWSWRIPTLIQGIFSIIQLTFIWWIPESPRWLLSKDRNDEALHMLAHYHADGNDSDATVMFEYAEMKETLRMEFLHQKSSSYLDFIKTVGNRKRLLIIISLGLFSQWSGNALVSYYAAIIYKGAGITGQTDQLGLDAGNKVLSLFVSISCALLVDRVGRRPLFIAATAGMLIFLICATITGQQYALKDDVKIGYVNIVFVWLHGVSYSLAWSGLLVAYTVEILPYKLRAKGVFIMNLSVQVALTINNYVNPIPISEGGGWFGQNWKLFACYAGWVLLELIWVYYFYVETRGPTLEEIARIFDGENAEVADIDIDGKALNHNGSIKEAPVQVVQVEKA</sequence>
<protein>
    <recommendedName>
        <fullName evidence="9">Major facilitator superfamily (MFS) profile domain-containing protein</fullName>
    </recommendedName>
</protein>
<evidence type="ECO:0000256" key="3">
    <source>
        <dbReference type="ARBA" id="ARBA00022448"/>
    </source>
</evidence>
<evidence type="ECO:0000256" key="6">
    <source>
        <dbReference type="ARBA" id="ARBA00023136"/>
    </source>
</evidence>
<keyword evidence="11" id="KW-1185">Reference proteome</keyword>
<keyword evidence="6 8" id="KW-0472">Membrane</keyword>
<proteinExistence type="inferred from homology"/>
<feature type="transmembrane region" description="Helical" evidence="8">
    <location>
        <begin position="421"/>
        <end position="439"/>
    </location>
</feature>
<feature type="transmembrane region" description="Helical" evidence="8">
    <location>
        <begin position="355"/>
        <end position="374"/>
    </location>
</feature>
<feature type="transmembrane region" description="Helical" evidence="8">
    <location>
        <begin position="109"/>
        <end position="129"/>
    </location>
</feature>
<keyword evidence="4 8" id="KW-0812">Transmembrane</keyword>
<feature type="transmembrane region" description="Helical" evidence="8">
    <location>
        <begin position="78"/>
        <end position="97"/>
    </location>
</feature>
<dbReference type="PROSITE" id="PS50850">
    <property type="entry name" value="MFS"/>
    <property type="match status" value="1"/>
</dbReference>
<dbReference type="GO" id="GO:0005351">
    <property type="term" value="F:carbohydrate:proton symporter activity"/>
    <property type="evidence" value="ECO:0007669"/>
    <property type="project" value="TreeGrafter"/>
</dbReference>
<feature type="transmembrane region" description="Helical" evidence="8">
    <location>
        <begin position="167"/>
        <end position="186"/>
    </location>
</feature>
<feature type="transmembrane region" description="Helical" evidence="8">
    <location>
        <begin position="198"/>
        <end position="219"/>
    </location>
</feature>
<dbReference type="GO" id="GO:0016020">
    <property type="term" value="C:membrane"/>
    <property type="evidence" value="ECO:0007669"/>
    <property type="project" value="UniProtKB-SubCell"/>
</dbReference>
<keyword evidence="3 7" id="KW-0813">Transport</keyword>
<keyword evidence="5 8" id="KW-1133">Transmembrane helix</keyword>
<dbReference type="Pfam" id="PF00083">
    <property type="entry name" value="Sugar_tr"/>
    <property type="match status" value="1"/>
</dbReference>
<evidence type="ECO:0000256" key="7">
    <source>
        <dbReference type="RuleBase" id="RU003346"/>
    </source>
</evidence>
<dbReference type="NCBIfam" id="TIGR00879">
    <property type="entry name" value="SP"/>
    <property type="match status" value="1"/>
</dbReference>
<dbReference type="InterPro" id="IPR020846">
    <property type="entry name" value="MFS_dom"/>
</dbReference>
<feature type="domain" description="Major facilitator superfamily (MFS) profile" evidence="9">
    <location>
        <begin position="40"/>
        <end position="484"/>
    </location>
</feature>
<evidence type="ECO:0000256" key="2">
    <source>
        <dbReference type="ARBA" id="ARBA00010992"/>
    </source>
</evidence>
<dbReference type="InterPro" id="IPR003663">
    <property type="entry name" value="Sugar/inositol_transpt"/>
</dbReference>
<dbReference type="Gene3D" id="1.20.1250.20">
    <property type="entry name" value="MFS general substrate transporter like domains"/>
    <property type="match status" value="1"/>
</dbReference>
<evidence type="ECO:0000256" key="5">
    <source>
        <dbReference type="ARBA" id="ARBA00022989"/>
    </source>
</evidence>
<dbReference type="RefSeq" id="XP_018132920.1">
    <property type="nucleotide sequence ID" value="XM_018272150.2"/>
</dbReference>
<name>A0A1B8GTM9_9PEZI</name>
<organism evidence="10 11">
    <name type="scientific">Pseudogymnoascus verrucosus</name>
    <dbReference type="NCBI Taxonomy" id="342668"/>
    <lineage>
        <taxon>Eukaryota</taxon>
        <taxon>Fungi</taxon>
        <taxon>Dikarya</taxon>
        <taxon>Ascomycota</taxon>
        <taxon>Pezizomycotina</taxon>
        <taxon>Leotiomycetes</taxon>
        <taxon>Thelebolales</taxon>
        <taxon>Thelebolaceae</taxon>
        <taxon>Pseudogymnoascus</taxon>
    </lineage>
</organism>
<dbReference type="Proteomes" id="UP000091956">
    <property type="component" value="Unassembled WGS sequence"/>
</dbReference>
<evidence type="ECO:0000256" key="4">
    <source>
        <dbReference type="ARBA" id="ARBA00022692"/>
    </source>
</evidence>
<dbReference type="InterPro" id="IPR036259">
    <property type="entry name" value="MFS_trans_sf"/>
</dbReference>
<evidence type="ECO:0000313" key="10">
    <source>
        <dbReference type="EMBL" id="OBT99187.1"/>
    </source>
</evidence>
<accession>A0A1B8GTM9</accession>
<dbReference type="AlphaFoldDB" id="A0A1B8GTM9"/>